<organism evidence="1 2">
    <name type="scientific">Klebsiella phage vB_KvM-Eowyn</name>
    <dbReference type="NCBI Taxonomy" id="2762819"/>
    <lineage>
        <taxon>Viruses</taxon>
        <taxon>Duplodnaviria</taxon>
        <taxon>Heunggongvirae</taxon>
        <taxon>Uroviricota</taxon>
        <taxon>Caudoviricetes</taxon>
        <taxon>Chimalliviridae</taxon>
        <taxon>Eowynvirus</taxon>
        <taxon>Eowynvirus eowyn</taxon>
    </lineage>
</organism>
<reference evidence="1 2" key="1">
    <citation type="submission" date="2020-09" db="EMBL/GenBank/DDBJ databases">
        <authorList>
            <person name="Jameson E."/>
        </authorList>
    </citation>
    <scope>NUCLEOTIDE SEQUENCE [LARGE SCALE GENOMIC DNA]</scope>
</reference>
<gene>
    <name evidence="1" type="ORF">LLCLJKAH_00132</name>
</gene>
<name>A0A7R8MJI9_9CAUD</name>
<keyword evidence="2" id="KW-1185">Reference proteome</keyword>
<accession>A0A7R8MJI9</accession>
<sequence length="129" mass="14500">MNSNFLPDNIDESMGITAQQEIELLVLLDKNTGLNGLFEASTDDLLTIYTKATDLLSSNQVYYRPTTARVVDGLMVLSVMLPELERAGYTVEIRSKDFRQYPCCVLARIIAPQPSGCEFAWEFEINPTE</sequence>
<proteinExistence type="predicted"/>
<evidence type="ECO:0000313" key="2">
    <source>
        <dbReference type="Proteomes" id="UP000596247"/>
    </source>
</evidence>
<dbReference type="Proteomes" id="UP000596247">
    <property type="component" value="Chromosome"/>
</dbReference>
<evidence type="ECO:0000313" key="1">
    <source>
        <dbReference type="EMBL" id="CAD5236121.1"/>
    </source>
</evidence>
<protein>
    <submittedName>
        <fullName evidence="1">Uncharacterized protein</fullName>
    </submittedName>
</protein>
<dbReference type="EMBL" id="LR881104">
    <property type="protein sequence ID" value="CAD5236121.1"/>
    <property type="molecule type" value="Genomic_DNA"/>
</dbReference>